<accession>A0A644XRD3</accession>
<reference evidence="1" key="1">
    <citation type="submission" date="2019-08" db="EMBL/GenBank/DDBJ databases">
        <authorList>
            <person name="Kucharzyk K."/>
            <person name="Murdoch R.W."/>
            <person name="Higgins S."/>
            <person name="Loffler F."/>
        </authorList>
    </citation>
    <scope>NUCLEOTIDE SEQUENCE</scope>
</reference>
<name>A0A644XRD3_9ZZZZ</name>
<dbReference type="EMBL" id="VSSQ01002989">
    <property type="protein sequence ID" value="MPM18467.1"/>
    <property type="molecule type" value="Genomic_DNA"/>
</dbReference>
<comment type="caution">
    <text evidence="1">The sequence shown here is derived from an EMBL/GenBank/DDBJ whole genome shotgun (WGS) entry which is preliminary data.</text>
</comment>
<dbReference type="AlphaFoldDB" id="A0A644XRD3"/>
<organism evidence="1">
    <name type="scientific">bioreactor metagenome</name>
    <dbReference type="NCBI Taxonomy" id="1076179"/>
    <lineage>
        <taxon>unclassified sequences</taxon>
        <taxon>metagenomes</taxon>
        <taxon>ecological metagenomes</taxon>
    </lineage>
</organism>
<protein>
    <submittedName>
        <fullName evidence="1">Uncharacterized protein</fullName>
    </submittedName>
</protein>
<sequence length="159" mass="17538">MAFPKHCIRIHGENVIAYACGEGQVVHHRELLQAIAQTRSLAQVKEAFPASRRNLLEVLSAFGFDFDQLLAEQFSEGLSNARLAEIHGVDAKWIAKKRTSLGQARLPGRPAAGCSDEVVIKAFESAGSYAGAARLLKLDQRTFKRLYLLARSRMDQESG</sequence>
<gene>
    <name evidence="1" type="ORF">SDC9_64878</name>
</gene>
<evidence type="ECO:0000313" key="1">
    <source>
        <dbReference type="EMBL" id="MPM18467.1"/>
    </source>
</evidence>
<proteinExistence type="predicted"/>